<comment type="caution">
    <text evidence="1">The sequence shown here is derived from an EMBL/GenBank/DDBJ whole genome shotgun (WGS) entry which is preliminary data.</text>
</comment>
<proteinExistence type="predicted"/>
<evidence type="ECO:0008006" key="3">
    <source>
        <dbReference type="Google" id="ProtNLM"/>
    </source>
</evidence>
<reference evidence="2" key="1">
    <citation type="submission" date="2023-07" db="EMBL/GenBank/DDBJ databases">
        <title>30 novel species of actinomycetes from the DSMZ collection.</title>
        <authorList>
            <person name="Nouioui I."/>
        </authorList>
    </citation>
    <scope>NUCLEOTIDE SEQUENCE [LARGE SCALE GENOMIC DNA]</scope>
    <source>
        <strain evidence="2">DSM 45055</strain>
    </source>
</reference>
<dbReference type="RefSeq" id="WP_311545406.1">
    <property type="nucleotide sequence ID" value="NZ_JAVREK010000011.1"/>
</dbReference>
<sequence length="81" mass="9096">MTHRPTPPGTSGCICPKCHRVFTRPSTFDKHQDQGGRETVCHDPADRGMEIVRRTIDGHPVWGHPVSDADRDRLARIRKAA</sequence>
<gene>
    <name evidence="1" type="ORF">RM446_12435</name>
</gene>
<organism evidence="1 2">
    <name type="scientific">Streptomonospora wellingtoniae</name>
    <dbReference type="NCBI Taxonomy" id="3075544"/>
    <lineage>
        <taxon>Bacteria</taxon>
        <taxon>Bacillati</taxon>
        <taxon>Actinomycetota</taxon>
        <taxon>Actinomycetes</taxon>
        <taxon>Streptosporangiales</taxon>
        <taxon>Nocardiopsidaceae</taxon>
        <taxon>Streptomonospora</taxon>
    </lineage>
</organism>
<evidence type="ECO:0000313" key="1">
    <source>
        <dbReference type="EMBL" id="MDT0302922.1"/>
    </source>
</evidence>
<dbReference type="EMBL" id="JAVREK010000011">
    <property type="protein sequence ID" value="MDT0302922.1"/>
    <property type="molecule type" value="Genomic_DNA"/>
</dbReference>
<name>A0ABU2KUI6_9ACTN</name>
<protein>
    <recommendedName>
        <fullName evidence="3">C2H2-type domain-containing protein</fullName>
    </recommendedName>
</protein>
<evidence type="ECO:0000313" key="2">
    <source>
        <dbReference type="Proteomes" id="UP001183226"/>
    </source>
</evidence>
<dbReference type="Proteomes" id="UP001183226">
    <property type="component" value="Unassembled WGS sequence"/>
</dbReference>
<keyword evidence="2" id="KW-1185">Reference proteome</keyword>
<accession>A0ABU2KUI6</accession>